<protein>
    <submittedName>
        <fullName evidence="3">Methyltransferase domain-containing protein</fullName>
    </submittedName>
</protein>
<evidence type="ECO:0000256" key="1">
    <source>
        <dbReference type="ARBA" id="ARBA00022679"/>
    </source>
</evidence>
<dbReference type="InterPro" id="IPR041698">
    <property type="entry name" value="Methyltransf_25"/>
</dbReference>
<reference evidence="3 4" key="1">
    <citation type="submission" date="2018-09" db="EMBL/GenBank/DDBJ databases">
        <title>Genome Sequence of Paenibacillus lautus Strain E7593-69, Azo Dye-Degrading Bacteria, Isolated from Commercial Tattoo Inks.</title>
        <authorList>
            <person name="Nho S.W."/>
            <person name="Kim S.-J."/>
            <person name="Kweon O."/>
            <person name="Cerniglia C.E."/>
        </authorList>
    </citation>
    <scope>NUCLEOTIDE SEQUENCE [LARGE SCALE GENOMIC DNA]</scope>
    <source>
        <strain evidence="3 4">E7593-69</strain>
    </source>
</reference>
<evidence type="ECO:0000259" key="2">
    <source>
        <dbReference type="Pfam" id="PF13649"/>
    </source>
</evidence>
<sequence length="486" mass="55763">MLPDERQKEIWDQLWSREVSYHWDSLSQTIYDKIIAVTGGIEGKCILEAGSGTGKISLRLAAEHAEVTLVDYSENALYNSRSAFYNVKIPGTFVLSDIREMTLPDQHFDLTWNAGVLEHFEEEEQIAILREMKRVTKPGGTMLILTPFAECLPYRAGKEAAEQLGTWMYGTEHPAFTLRHQFERCGITMIEESSIGFLNSLDFLDFIRDSQTVKHWLTMWYHRLPEHEKRNVPGYLLVSVGTVGPLPEAAERQCKLPLDEDLSSDEKLSRAQTIISSYHAKRNESHYLSVYKDEEASYWYPLLPILDSLLVRRGAKVLDIGAAYGTLLMYSVLSGAQAHGLDQMADYWSVELEQDYGIRWSQCNVEAEEIPGSERYDIILFTEVLEHMNYNPIPVLRKIHDKLMPGGSLLISTPWKRHFAPARHDPDLLDMPYYRIGDGFVDAEMKYYSIDEMYVLAEATNFQVKSLEIYNGHLLAWFLRTQQPGI</sequence>
<dbReference type="GO" id="GO:0008168">
    <property type="term" value="F:methyltransferase activity"/>
    <property type="evidence" value="ECO:0007669"/>
    <property type="project" value="UniProtKB-KW"/>
</dbReference>
<dbReference type="KEGG" id="plw:D5F53_08460"/>
<name>A0A385TFF8_PAELA</name>
<proteinExistence type="predicted"/>
<gene>
    <name evidence="3" type="ORF">D5F53_08460</name>
</gene>
<dbReference type="CDD" id="cd02440">
    <property type="entry name" value="AdoMet_MTases"/>
    <property type="match status" value="2"/>
</dbReference>
<dbReference type="AlphaFoldDB" id="A0A385TFF8"/>
<dbReference type="PANTHER" id="PTHR43861">
    <property type="entry name" value="TRANS-ACONITATE 2-METHYLTRANSFERASE-RELATED"/>
    <property type="match status" value="1"/>
</dbReference>
<keyword evidence="3" id="KW-0489">Methyltransferase</keyword>
<dbReference type="SUPFAM" id="SSF53335">
    <property type="entry name" value="S-adenosyl-L-methionine-dependent methyltransferases"/>
    <property type="match status" value="2"/>
</dbReference>
<accession>A0A385TFF8</accession>
<dbReference type="Pfam" id="PF13649">
    <property type="entry name" value="Methyltransf_25"/>
    <property type="match status" value="1"/>
</dbReference>
<evidence type="ECO:0000313" key="4">
    <source>
        <dbReference type="Proteomes" id="UP000266552"/>
    </source>
</evidence>
<dbReference type="RefSeq" id="WP_119847330.1">
    <property type="nucleotide sequence ID" value="NZ_CP032412.1"/>
</dbReference>
<dbReference type="InterPro" id="IPR029063">
    <property type="entry name" value="SAM-dependent_MTases_sf"/>
</dbReference>
<dbReference type="GO" id="GO:0032259">
    <property type="term" value="P:methylation"/>
    <property type="evidence" value="ECO:0007669"/>
    <property type="project" value="UniProtKB-KW"/>
</dbReference>
<organism evidence="3 4">
    <name type="scientific">Paenibacillus lautus</name>
    <name type="common">Bacillus lautus</name>
    <dbReference type="NCBI Taxonomy" id="1401"/>
    <lineage>
        <taxon>Bacteria</taxon>
        <taxon>Bacillati</taxon>
        <taxon>Bacillota</taxon>
        <taxon>Bacilli</taxon>
        <taxon>Bacillales</taxon>
        <taxon>Paenibacillaceae</taxon>
        <taxon>Paenibacillus</taxon>
    </lineage>
</organism>
<dbReference type="Proteomes" id="UP000266552">
    <property type="component" value="Chromosome"/>
</dbReference>
<dbReference type="EMBL" id="CP032412">
    <property type="protein sequence ID" value="AYB43310.1"/>
    <property type="molecule type" value="Genomic_DNA"/>
</dbReference>
<feature type="domain" description="Methyltransferase" evidence="2">
    <location>
        <begin position="46"/>
        <end position="140"/>
    </location>
</feature>
<keyword evidence="4" id="KW-1185">Reference proteome</keyword>
<keyword evidence="1 3" id="KW-0808">Transferase</keyword>
<dbReference type="Pfam" id="PF13489">
    <property type="entry name" value="Methyltransf_23"/>
    <property type="match status" value="1"/>
</dbReference>
<evidence type="ECO:0000313" key="3">
    <source>
        <dbReference type="EMBL" id="AYB43310.1"/>
    </source>
</evidence>
<dbReference type="Gene3D" id="3.40.50.150">
    <property type="entry name" value="Vaccinia Virus protein VP39"/>
    <property type="match status" value="2"/>
</dbReference>